<dbReference type="EMBL" id="LSSK01000393">
    <property type="protein sequence ID" value="OMH83499.1"/>
    <property type="molecule type" value="Genomic_DNA"/>
</dbReference>
<name>A0A1R1PRD3_ZANCU</name>
<feature type="non-terminal residue" evidence="2">
    <location>
        <position position="330"/>
    </location>
</feature>
<feature type="non-terminal residue" evidence="2">
    <location>
        <position position="1"/>
    </location>
</feature>
<feature type="region of interest" description="Disordered" evidence="1">
    <location>
        <begin position="215"/>
        <end position="234"/>
    </location>
</feature>
<dbReference type="AlphaFoldDB" id="A0A1R1PRD3"/>
<feature type="compositionally biased region" description="Basic and acidic residues" evidence="1">
    <location>
        <begin position="59"/>
        <end position="71"/>
    </location>
</feature>
<gene>
    <name evidence="2" type="ORF">AX774_g2995</name>
</gene>
<evidence type="ECO:0000313" key="3">
    <source>
        <dbReference type="Proteomes" id="UP000188320"/>
    </source>
</evidence>
<accession>A0A1R1PRD3</accession>
<feature type="region of interest" description="Disordered" evidence="1">
    <location>
        <begin position="1"/>
        <end position="155"/>
    </location>
</feature>
<feature type="compositionally biased region" description="Basic and acidic residues" evidence="1">
    <location>
        <begin position="35"/>
        <end position="44"/>
    </location>
</feature>
<dbReference type="OrthoDB" id="10436103at2759"/>
<keyword evidence="3" id="KW-1185">Reference proteome</keyword>
<organism evidence="2 3">
    <name type="scientific">Zancudomyces culisetae</name>
    <name type="common">Gut fungus</name>
    <name type="synonym">Smittium culisetae</name>
    <dbReference type="NCBI Taxonomy" id="1213189"/>
    <lineage>
        <taxon>Eukaryota</taxon>
        <taxon>Fungi</taxon>
        <taxon>Fungi incertae sedis</taxon>
        <taxon>Zoopagomycota</taxon>
        <taxon>Kickxellomycotina</taxon>
        <taxon>Harpellomycetes</taxon>
        <taxon>Harpellales</taxon>
        <taxon>Legeriomycetaceae</taxon>
        <taxon>Zancudomyces</taxon>
    </lineage>
</organism>
<proteinExistence type="predicted"/>
<feature type="compositionally biased region" description="Low complexity" evidence="1">
    <location>
        <begin position="107"/>
        <end position="118"/>
    </location>
</feature>
<reference evidence="3" key="1">
    <citation type="submission" date="2017-01" db="EMBL/GenBank/DDBJ databases">
        <authorList>
            <person name="Wang Y."/>
            <person name="White M."/>
            <person name="Kvist S."/>
            <person name="Moncalvo J.-M."/>
        </authorList>
    </citation>
    <scope>NUCLEOTIDE SEQUENCE [LARGE SCALE GENOMIC DNA]</scope>
    <source>
        <strain evidence="3">COL-18-3</strain>
    </source>
</reference>
<evidence type="ECO:0000313" key="2">
    <source>
        <dbReference type="EMBL" id="OMH83499.1"/>
    </source>
</evidence>
<comment type="caution">
    <text evidence="2">The sequence shown here is derived from an EMBL/GenBank/DDBJ whole genome shotgun (WGS) entry which is preliminary data.</text>
</comment>
<sequence length="330" mass="36413">WEDASDVHAPEIVADFHNQYPNKPVSGPDSRGIPRRLDYSRTDQADLSGEYPKANQEARLSRLPDKFREVIPDTQSGDGTSRNEEAVHEAPQPRASLPARHRGRSGEGASAGHSAGARQAQIAATDSTQESGHERGKILGRPGCHHTDGKGKPGMVGQPYQVLERQIILAGDSGSRGIYRCLGPWMGGCHRQQIMVRSLEQSGFQVPYQRERVEGGGDCSQAQRGQGEVGSHLRGQHDYPGLRSEIWRNALCEPPGYCRTCLELLPEVWDSTSDVIYPIRNQPCGCSFQIESSERMELEPISFSRIGEAMGATQHRPLRFIQQQPTSGIR</sequence>
<evidence type="ECO:0000256" key="1">
    <source>
        <dbReference type="SAM" id="MobiDB-lite"/>
    </source>
</evidence>
<dbReference type="Proteomes" id="UP000188320">
    <property type="component" value="Unassembled WGS sequence"/>
</dbReference>
<protein>
    <submittedName>
        <fullName evidence="2">Uncharacterized protein</fullName>
    </submittedName>
</protein>